<keyword evidence="1" id="KW-1133">Transmembrane helix</keyword>
<gene>
    <name evidence="2" type="ORF">EV690_0443</name>
</gene>
<evidence type="ECO:0000313" key="3">
    <source>
        <dbReference type="Proteomes" id="UP000295565"/>
    </source>
</evidence>
<evidence type="ECO:0000256" key="1">
    <source>
        <dbReference type="SAM" id="Phobius"/>
    </source>
</evidence>
<reference evidence="2 3" key="1">
    <citation type="submission" date="2019-03" db="EMBL/GenBank/DDBJ databases">
        <title>Genomic Encyclopedia of Type Strains, Phase IV (KMG-IV): sequencing the most valuable type-strain genomes for metagenomic binning, comparative biology and taxonomic classification.</title>
        <authorList>
            <person name="Goeker M."/>
        </authorList>
    </citation>
    <scope>NUCLEOTIDE SEQUENCE [LARGE SCALE GENOMIC DNA]</scope>
    <source>
        <strain evidence="2 3">DSM 18577</strain>
    </source>
</reference>
<keyword evidence="1" id="KW-0812">Transmembrane</keyword>
<keyword evidence="1" id="KW-0472">Membrane</keyword>
<comment type="caution">
    <text evidence="2">The sequence shown here is derived from an EMBL/GenBank/DDBJ whole genome shotgun (WGS) entry which is preliminary data.</text>
</comment>
<feature type="transmembrane region" description="Helical" evidence="1">
    <location>
        <begin position="66"/>
        <end position="88"/>
    </location>
</feature>
<protein>
    <submittedName>
        <fullName evidence="2">Uncharacterized protein</fullName>
    </submittedName>
</protein>
<evidence type="ECO:0000313" key="2">
    <source>
        <dbReference type="EMBL" id="TCK62775.1"/>
    </source>
</evidence>
<accession>A0A4R1KDS9</accession>
<sequence length="153" mass="17523">MNSELEQQEYKRNATDEIDWIEITQLHEATLKISQNCFEFKKLCVALIGVAAVALGKLTSNNLDPSYFIVPLLISFGFWIADFTAYYFQRVTRRRMNTRLQAIANRNEVTDTDIRPVEASWISSMFNLSMTLYFVLMTLSVLGLVLLLKGVIS</sequence>
<proteinExistence type="predicted"/>
<dbReference type="Proteomes" id="UP000295565">
    <property type="component" value="Unassembled WGS sequence"/>
</dbReference>
<dbReference type="EMBL" id="SMGD01000004">
    <property type="protein sequence ID" value="TCK62775.1"/>
    <property type="molecule type" value="Genomic_DNA"/>
</dbReference>
<organism evidence="2 3">
    <name type="scientific">Celerinatantimonas diazotrophica</name>
    <dbReference type="NCBI Taxonomy" id="412034"/>
    <lineage>
        <taxon>Bacteria</taxon>
        <taxon>Pseudomonadati</taxon>
        <taxon>Pseudomonadota</taxon>
        <taxon>Gammaproteobacteria</taxon>
        <taxon>Celerinatantimonadaceae</taxon>
        <taxon>Celerinatantimonas</taxon>
    </lineage>
</organism>
<name>A0A4R1KDS9_9GAMM</name>
<dbReference type="AlphaFoldDB" id="A0A4R1KDS9"/>
<feature type="transmembrane region" description="Helical" evidence="1">
    <location>
        <begin position="132"/>
        <end position="152"/>
    </location>
</feature>
<keyword evidence="3" id="KW-1185">Reference proteome</keyword>
<dbReference type="OrthoDB" id="5193093at2"/>